<feature type="transmembrane region" description="Helical" evidence="1">
    <location>
        <begin position="70"/>
        <end position="88"/>
    </location>
</feature>
<keyword evidence="1" id="KW-1133">Transmembrane helix</keyword>
<accession>A0A6G0X8S7</accession>
<evidence type="ECO:0000256" key="1">
    <source>
        <dbReference type="SAM" id="Phobius"/>
    </source>
</evidence>
<proteinExistence type="predicted"/>
<keyword evidence="1" id="KW-0812">Transmembrane</keyword>
<keyword evidence="1" id="KW-0472">Membrane</keyword>
<feature type="transmembrane region" description="Helical" evidence="1">
    <location>
        <begin position="21"/>
        <end position="50"/>
    </location>
</feature>
<reference evidence="2 3" key="1">
    <citation type="submission" date="2019-07" db="EMBL/GenBank/DDBJ databases">
        <title>Genomics analysis of Aphanomyces spp. identifies a new class of oomycete effector associated with host adaptation.</title>
        <authorList>
            <person name="Gaulin E."/>
        </authorList>
    </citation>
    <scope>NUCLEOTIDE SEQUENCE [LARGE SCALE GENOMIC DNA]</scope>
    <source>
        <strain evidence="2 3">ATCC 201684</strain>
    </source>
</reference>
<sequence>MGATIVPTRRGQRHGQGRLPSVLLFNVFLPLAIYAVATQYTSPLVAMVLYALPPLLKSVYEMAWKCRVDWISFVQLSFTGVSMALMVWMDDPRVGLVKEILPPLTAAVTMLVSVVNERFNLLWLLYRFAATSSTKEELDAAWEDPAVRRHFQVLAGTVGTIIVTEDTLRLYLIFHWPFSTMVYLSPIVGTGMGVLLSISIAWYTRKKIPALNSPPRPSETTPLV</sequence>
<dbReference type="VEuPathDB" id="FungiDB:AeMF1_010888"/>
<organism evidence="2 3">
    <name type="scientific">Aphanomyces euteiches</name>
    <dbReference type="NCBI Taxonomy" id="100861"/>
    <lineage>
        <taxon>Eukaryota</taxon>
        <taxon>Sar</taxon>
        <taxon>Stramenopiles</taxon>
        <taxon>Oomycota</taxon>
        <taxon>Saprolegniomycetes</taxon>
        <taxon>Saprolegniales</taxon>
        <taxon>Verrucalvaceae</taxon>
        <taxon>Aphanomyces</taxon>
    </lineage>
</organism>
<feature type="transmembrane region" description="Helical" evidence="1">
    <location>
        <begin position="100"/>
        <end position="116"/>
    </location>
</feature>
<comment type="caution">
    <text evidence="2">The sequence shown here is derived from an EMBL/GenBank/DDBJ whole genome shotgun (WGS) entry which is preliminary data.</text>
</comment>
<dbReference type="NCBIfam" id="NF041646">
    <property type="entry name" value="VC0807_fam"/>
    <property type="match status" value="1"/>
</dbReference>
<keyword evidence="3" id="KW-1185">Reference proteome</keyword>
<protein>
    <submittedName>
        <fullName evidence="2">Uncharacterized protein</fullName>
    </submittedName>
</protein>
<name>A0A6G0X8S7_9STRA</name>
<dbReference type="EMBL" id="VJMJ01000089">
    <property type="protein sequence ID" value="KAF0736475.1"/>
    <property type="molecule type" value="Genomic_DNA"/>
</dbReference>
<gene>
    <name evidence="2" type="ORF">Ae201684_007489</name>
</gene>
<feature type="transmembrane region" description="Helical" evidence="1">
    <location>
        <begin position="181"/>
        <end position="203"/>
    </location>
</feature>
<dbReference type="AlphaFoldDB" id="A0A6G0X8S7"/>
<evidence type="ECO:0000313" key="2">
    <source>
        <dbReference type="EMBL" id="KAF0736475.1"/>
    </source>
</evidence>
<dbReference type="Proteomes" id="UP000481153">
    <property type="component" value="Unassembled WGS sequence"/>
</dbReference>
<evidence type="ECO:0000313" key="3">
    <source>
        <dbReference type="Proteomes" id="UP000481153"/>
    </source>
</evidence>